<dbReference type="RefSeq" id="WP_066197513.1">
    <property type="nucleotide sequence ID" value="NZ_JARMMB010000018.1"/>
</dbReference>
<protein>
    <submittedName>
        <fullName evidence="2">Amino acid aldolase</fullName>
    </submittedName>
</protein>
<name>A0A2N0ZD78_9BACI</name>
<dbReference type="PANTHER" id="PTHR28004:SF2">
    <property type="entry name" value="D-SERINE DEHYDRATASE"/>
    <property type="match status" value="1"/>
</dbReference>
<feature type="domain" description="Alanine racemase N-terminal" evidence="1">
    <location>
        <begin position="18"/>
        <end position="263"/>
    </location>
</feature>
<dbReference type="AlphaFoldDB" id="A0A2N0ZD78"/>
<dbReference type="InterPro" id="IPR051466">
    <property type="entry name" value="D-amino_acid_metab_enzyme"/>
</dbReference>
<dbReference type="InterPro" id="IPR029066">
    <property type="entry name" value="PLP-binding_barrel"/>
</dbReference>
<organism evidence="2 3">
    <name type="scientific">Cytobacillus horneckiae</name>
    <dbReference type="NCBI Taxonomy" id="549687"/>
    <lineage>
        <taxon>Bacteria</taxon>
        <taxon>Bacillati</taxon>
        <taxon>Bacillota</taxon>
        <taxon>Bacilli</taxon>
        <taxon>Bacillales</taxon>
        <taxon>Bacillaceae</taxon>
        <taxon>Cytobacillus</taxon>
    </lineage>
</organism>
<dbReference type="Proteomes" id="UP000233343">
    <property type="component" value="Unassembled WGS sequence"/>
</dbReference>
<dbReference type="GO" id="GO:0036088">
    <property type="term" value="P:D-serine catabolic process"/>
    <property type="evidence" value="ECO:0007669"/>
    <property type="project" value="TreeGrafter"/>
</dbReference>
<evidence type="ECO:0000313" key="3">
    <source>
        <dbReference type="Proteomes" id="UP000233343"/>
    </source>
</evidence>
<gene>
    <name evidence="2" type="ORF">CWS20_18945</name>
</gene>
<dbReference type="SUPFAM" id="SSF51419">
    <property type="entry name" value="PLP-binding barrel"/>
    <property type="match status" value="1"/>
</dbReference>
<dbReference type="InterPro" id="IPR001608">
    <property type="entry name" value="Ala_racemase_N"/>
</dbReference>
<dbReference type="Pfam" id="PF01168">
    <property type="entry name" value="Ala_racemase_N"/>
    <property type="match status" value="1"/>
</dbReference>
<keyword evidence="3" id="KW-1185">Reference proteome</keyword>
<dbReference type="PANTHER" id="PTHR28004">
    <property type="entry name" value="ZGC:162816-RELATED"/>
    <property type="match status" value="1"/>
</dbReference>
<evidence type="ECO:0000313" key="2">
    <source>
        <dbReference type="EMBL" id="PKG27463.1"/>
    </source>
</evidence>
<sequence length="390" mass="43243">MHTFDWLKNEHLPNLLLDLDALDNNCSEIAKKANGKKIRVATKSIRSVKVLERILSSDPIYQGVMCFTADEAIFLAEKGFKDILIGYPSWDEDSLAQISKLSDDLKVITVMVDCLQHVEFLAQIAVKTSGTFNLCIDVDMSSTFAGFHFGVRRSPLKTADEVLKVVERINQYGNLKFKGMMGYEAQIAGVGDDAPSKYIKNKLVSIMKQKSISEVENRRTTIISALKKHGFPPELVNGGGTGSITTTVIENEITEVTVGSGFYAPLLFDYYRDMQYEPALFFALPIVRKPGDHIYTCLGGGYVASGAVDKDKLPMPIFPKGAKLLPMEGAGEVQTPIYYDLDELKIGDAIIFRAAKAGEVCERFTDILCFTENQIVDCYKTYRGDGVCFL</sequence>
<accession>A0A2N0ZD78</accession>
<dbReference type="EMBL" id="PISD01000043">
    <property type="protein sequence ID" value="PKG27463.1"/>
    <property type="molecule type" value="Genomic_DNA"/>
</dbReference>
<dbReference type="Gene3D" id="3.20.20.10">
    <property type="entry name" value="Alanine racemase"/>
    <property type="match status" value="1"/>
</dbReference>
<proteinExistence type="predicted"/>
<dbReference type="GO" id="GO:0008721">
    <property type="term" value="F:D-serine ammonia-lyase activity"/>
    <property type="evidence" value="ECO:0007669"/>
    <property type="project" value="TreeGrafter"/>
</dbReference>
<comment type="caution">
    <text evidence="2">The sequence shown here is derived from an EMBL/GenBank/DDBJ whole genome shotgun (WGS) entry which is preliminary data.</text>
</comment>
<evidence type="ECO:0000259" key="1">
    <source>
        <dbReference type="Pfam" id="PF01168"/>
    </source>
</evidence>
<reference evidence="2 3" key="1">
    <citation type="journal article" date="2010" name="Int. J. Syst. Evol. Microbiol.">
        <title>Bacillus horneckiae sp. nov., isolated from a spacecraft-assembly clean room.</title>
        <authorList>
            <person name="Vaishampayan P."/>
            <person name="Probst A."/>
            <person name="Krishnamurthi S."/>
            <person name="Ghosh S."/>
            <person name="Osman S."/>
            <person name="McDowall A."/>
            <person name="Ruckmani A."/>
            <person name="Mayilraj S."/>
            <person name="Venkateswaran K."/>
        </authorList>
    </citation>
    <scope>NUCLEOTIDE SEQUENCE [LARGE SCALE GENOMIC DNA]</scope>
    <source>
        <strain evidence="3">1PO1SC</strain>
    </source>
</reference>